<accession>A0A5P8K502</accession>
<keyword evidence="2" id="KW-1185">Reference proteome</keyword>
<keyword evidence="1" id="KW-0418">Kinase</keyword>
<keyword evidence="1" id="KW-0723">Serine/threonine-protein kinase</keyword>
<evidence type="ECO:0000313" key="2">
    <source>
        <dbReference type="Proteomes" id="UP000327294"/>
    </source>
</evidence>
<organism evidence="1 2">
    <name type="scientific">Streptomyces phaeolivaceus</name>
    <dbReference type="NCBI Taxonomy" id="2653200"/>
    <lineage>
        <taxon>Bacteria</taxon>
        <taxon>Bacillati</taxon>
        <taxon>Actinomycetota</taxon>
        <taxon>Actinomycetes</taxon>
        <taxon>Kitasatosporales</taxon>
        <taxon>Streptomycetaceae</taxon>
        <taxon>Streptomyces</taxon>
    </lineage>
</organism>
<dbReference type="RefSeq" id="WP_152169085.1">
    <property type="nucleotide sequence ID" value="NZ_CP045096.1"/>
</dbReference>
<dbReference type="GO" id="GO:0004674">
    <property type="term" value="F:protein serine/threonine kinase activity"/>
    <property type="evidence" value="ECO:0007669"/>
    <property type="project" value="UniProtKB-KW"/>
</dbReference>
<evidence type="ECO:0000313" key="1">
    <source>
        <dbReference type="EMBL" id="QFQ97609.1"/>
    </source>
</evidence>
<dbReference type="EMBL" id="CP045096">
    <property type="protein sequence ID" value="QFQ97609.1"/>
    <property type="molecule type" value="Genomic_DNA"/>
</dbReference>
<sequence>MRIGGLCGDRIEGPSEAYLVRIGDVFRVFGKQDPGCVAYGVRLPGPDGERWLVKAAVEGAGLRSLRRAWGFHRAVRHPVIVPQVHRIALGEGLAVVMPWREGEVLYGPAQRGRGDRTGPGSPMARFRALPHAGVEAAFARVLDAHLDAHLAVHTAVHTAGYVAVDLYDRALLYDFVTRELHLIDLDEYRPGPFVPDAERLPVSTRFMAPEEFERGAVIDIRTTVHALGRTARLLLDAGDEERAWRGTAAQPAVLERAVRPDPGERFAGVGEFADAWRGVAEGRGS</sequence>
<keyword evidence="1" id="KW-0808">Transferase</keyword>
<protein>
    <submittedName>
        <fullName evidence="1">Serine/threonine protein kinase</fullName>
    </submittedName>
</protein>
<name>A0A5P8K502_9ACTN</name>
<reference evidence="1 2" key="1">
    <citation type="submission" date="2019-10" db="EMBL/GenBank/DDBJ databases">
        <title>Streptomyces sp. strain GY16 isolated from leaves of Broussonetia papyrifera.</title>
        <authorList>
            <person name="Mo P."/>
        </authorList>
    </citation>
    <scope>NUCLEOTIDE SEQUENCE [LARGE SCALE GENOMIC DNA]</scope>
    <source>
        <strain evidence="1 2">GY16</strain>
    </source>
</reference>
<gene>
    <name evidence="1" type="ORF">F9278_16825</name>
</gene>
<dbReference type="Proteomes" id="UP000327294">
    <property type="component" value="Chromosome"/>
</dbReference>
<dbReference type="KEGG" id="sphv:F9278_16825"/>
<proteinExistence type="predicted"/>
<dbReference type="AlphaFoldDB" id="A0A5P8K502"/>